<evidence type="ECO:0000256" key="1">
    <source>
        <dbReference type="ARBA" id="ARBA00022763"/>
    </source>
</evidence>
<evidence type="ECO:0000259" key="3">
    <source>
        <dbReference type="Pfam" id="PF01035"/>
    </source>
</evidence>
<dbReference type="Gene3D" id="1.10.10.10">
    <property type="entry name" value="Winged helix-like DNA-binding domain superfamily/Winged helix DNA-binding domain"/>
    <property type="match status" value="1"/>
</dbReference>
<dbReference type="InterPro" id="IPR052520">
    <property type="entry name" value="ATL_DNA_repair"/>
</dbReference>
<feature type="compositionally biased region" description="Gly residues" evidence="2">
    <location>
        <begin position="1"/>
        <end position="11"/>
    </location>
</feature>
<dbReference type="PANTHER" id="PTHR42942:SF1">
    <property type="entry name" value="ALKYLTRANSFERASE-LIKE PROTEIN 1"/>
    <property type="match status" value="1"/>
</dbReference>
<dbReference type="RefSeq" id="WP_120149369.1">
    <property type="nucleotide sequence ID" value="NZ_QZVT01000006.1"/>
</dbReference>
<dbReference type="GO" id="GO:0008168">
    <property type="term" value="F:methyltransferase activity"/>
    <property type="evidence" value="ECO:0007669"/>
    <property type="project" value="UniProtKB-KW"/>
</dbReference>
<dbReference type="GO" id="GO:0006281">
    <property type="term" value="P:DNA repair"/>
    <property type="evidence" value="ECO:0007669"/>
    <property type="project" value="InterPro"/>
</dbReference>
<evidence type="ECO:0000256" key="2">
    <source>
        <dbReference type="SAM" id="MobiDB-lite"/>
    </source>
</evidence>
<dbReference type="AlphaFoldDB" id="A0A3A5M455"/>
<protein>
    <submittedName>
        <fullName evidence="4">Cysteine methyltransferase</fullName>
    </submittedName>
</protein>
<dbReference type="GO" id="GO:0032259">
    <property type="term" value="P:methylation"/>
    <property type="evidence" value="ECO:0007669"/>
    <property type="project" value="UniProtKB-KW"/>
</dbReference>
<reference evidence="4 5" key="1">
    <citation type="submission" date="2018-09" db="EMBL/GenBank/DDBJ databases">
        <title>Novel species of Arthrobacter.</title>
        <authorList>
            <person name="Liu Q."/>
            <person name="Xin Y.-H."/>
        </authorList>
    </citation>
    <scope>NUCLEOTIDE SEQUENCE [LARGE SCALE GENOMIC DNA]</scope>
    <source>
        <strain evidence="4 5">Hz2</strain>
    </source>
</reference>
<dbReference type="EMBL" id="QZVT01000006">
    <property type="protein sequence ID" value="RJT78324.1"/>
    <property type="molecule type" value="Genomic_DNA"/>
</dbReference>
<dbReference type="SUPFAM" id="SSF46767">
    <property type="entry name" value="Methylated DNA-protein cysteine methyltransferase, C-terminal domain"/>
    <property type="match status" value="1"/>
</dbReference>
<keyword evidence="4" id="KW-0808">Transferase</keyword>
<dbReference type="Pfam" id="PF01035">
    <property type="entry name" value="DNA_binding_1"/>
    <property type="match status" value="1"/>
</dbReference>
<dbReference type="PANTHER" id="PTHR42942">
    <property type="entry name" value="6-O-METHYLGUANINE DNA METHYLTRANSFERASE"/>
    <property type="match status" value="1"/>
</dbReference>
<dbReference type="Proteomes" id="UP000272560">
    <property type="component" value="Unassembled WGS sequence"/>
</dbReference>
<dbReference type="CDD" id="cd06445">
    <property type="entry name" value="ATase"/>
    <property type="match status" value="1"/>
</dbReference>
<dbReference type="InterPro" id="IPR036388">
    <property type="entry name" value="WH-like_DNA-bd_sf"/>
</dbReference>
<keyword evidence="1" id="KW-0227">DNA damage</keyword>
<name>A0A3A5M455_9MICC</name>
<sequence length="151" mass="16341">MRTPPVGGGEPLGQHNVEQAREPAPRIVSEAYARAVLDVTELIPEGRVLTYGDIAELLTCGGPRQVGRALSRASRDVPWWRVLRAGGHPARGMALHARPHYDDECTPLSVRPGTTDPEDFRVDLASARWWPSDADHAVLAALGASLRRAGP</sequence>
<gene>
    <name evidence="4" type="ORF">D6T63_12430</name>
</gene>
<dbReference type="InterPro" id="IPR014048">
    <property type="entry name" value="MethylDNA_cys_MeTrfase_DNA-bd"/>
</dbReference>
<evidence type="ECO:0000313" key="5">
    <source>
        <dbReference type="Proteomes" id="UP000272560"/>
    </source>
</evidence>
<evidence type="ECO:0000313" key="4">
    <source>
        <dbReference type="EMBL" id="RJT78324.1"/>
    </source>
</evidence>
<feature type="region of interest" description="Disordered" evidence="2">
    <location>
        <begin position="1"/>
        <end position="23"/>
    </location>
</feature>
<keyword evidence="5" id="KW-1185">Reference proteome</keyword>
<keyword evidence="4" id="KW-0489">Methyltransferase</keyword>
<proteinExistence type="predicted"/>
<comment type="caution">
    <text evidence="4">The sequence shown here is derived from an EMBL/GenBank/DDBJ whole genome shotgun (WGS) entry which is preliminary data.</text>
</comment>
<accession>A0A3A5M455</accession>
<dbReference type="OrthoDB" id="9132167at2"/>
<dbReference type="InterPro" id="IPR036217">
    <property type="entry name" value="MethylDNA_cys_MeTrfase_DNAb"/>
</dbReference>
<feature type="domain" description="Methylated-DNA-[protein]-cysteine S-methyltransferase DNA binding" evidence="3">
    <location>
        <begin position="33"/>
        <end position="89"/>
    </location>
</feature>
<organism evidence="4 5">
    <name type="scientific">Arthrobacter cheniae</name>
    <dbReference type="NCBI Taxonomy" id="1258888"/>
    <lineage>
        <taxon>Bacteria</taxon>
        <taxon>Bacillati</taxon>
        <taxon>Actinomycetota</taxon>
        <taxon>Actinomycetes</taxon>
        <taxon>Micrococcales</taxon>
        <taxon>Micrococcaceae</taxon>
        <taxon>Arthrobacter</taxon>
    </lineage>
</organism>